<dbReference type="AlphaFoldDB" id="A0A1H8VTI8"/>
<dbReference type="RefSeq" id="WP_245754080.1">
    <property type="nucleotide sequence ID" value="NZ_FOEG01000015.1"/>
</dbReference>
<dbReference type="Proteomes" id="UP000199657">
    <property type="component" value="Unassembled WGS sequence"/>
</dbReference>
<gene>
    <name evidence="1" type="ORF">SAMN04488052_11517</name>
</gene>
<accession>A0A1H8VTI8</accession>
<dbReference type="STRING" id="406100.SAMN04488052_11517"/>
<sequence length="57" mass="6140">MTDAMIAVADQPDPPRRLVLGGASYHAIRGALSARLDELEAQRQIAFSTDAPEEEST</sequence>
<proteinExistence type="predicted"/>
<name>A0A1H8VTI8_9GAMM</name>
<evidence type="ECO:0000313" key="1">
    <source>
        <dbReference type="EMBL" id="SEP18537.1"/>
    </source>
</evidence>
<dbReference type="EMBL" id="FOEG01000015">
    <property type="protein sequence ID" value="SEP18537.1"/>
    <property type="molecule type" value="Genomic_DNA"/>
</dbReference>
<reference evidence="1 2" key="1">
    <citation type="submission" date="2016-10" db="EMBL/GenBank/DDBJ databases">
        <authorList>
            <person name="de Groot N.N."/>
        </authorList>
    </citation>
    <scope>NUCLEOTIDE SEQUENCE [LARGE SCALE GENOMIC DNA]</scope>
    <source>
        <strain evidence="1 2">CGMCC 1.6291</strain>
    </source>
</reference>
<organism evidence="1 2">
    <name type="scientific">Aquisalimonas asiatica</name>
    <dbReference type="NCBI Taxonomy" id="406100"/>
    <lineage>
        <taxon>Bacteria</taxon>
        <taxon>Pseudomonadati</taxon>
        <taxon>Pseudomonadota</taxon>
        <taxon>Gammaproteobacteria</taxon>
        <taxon>Chromatiales</taxon>
        <taxon>Ectothiorhodospiraceae</taxon>
        <taxon>Aquisalimonas</taxon>
    </lineage>
</organism>
<keyword evidence="2" id="KW-1185">Reference proteome</keyword>
<protein>
    <recommendedName>
        <fullName evidence="3">Short chain dehydrogenase</fullName>
    </recommendedName>
</protein>
<evidence type="ECO:0000313" key="2">
    <source>
        <dbReference type="Proteomes" id="UP000199657"/>
    </source>
</evidence>
<evidence type="ECO:0008006" key="3">
    <source>
        <dbReference type="Google" id="ProtNLM"/>
    </source>
</evidence>